<sequence>MDRAAHETSPQPVRLQDYAPPPHLIDSVELTVELGDDWTKVTAILSGRRNPAAGSGPAPIVLDGQDQQLQAVTLDGRRLAESEYQVGAEKLTLPAVDGPFELMIEGRIRPQDNTALEGLYRSGGLYCTQCEAEGFRRITYYPDRPDVMAVFTVRIEADKERFPVLLANGNCVETGELPFGRHFAVWHDPFRKPAYLFAMVAGDLGCVEDSYVTRSGREVTLRIYVDPGNEGRTGHAMESLKRSMRWDEEVYGFEYDLDVFMIVAVSAFNMGAMENKGLNIFNDKFILADPDTATDGDFQRIEGIVAHEYFHNWTGNRITCRDWFQLSLKEGLTVFRDQEFSADMHDRGVKRVSDVRLLRTVQFPEDAGPTAHPVRPDTYIEINNFYTVTVYEKGSEVVRMIHTLLGPDGFRKGMDLYVERHDGQAVTCDDFVAAMEDATGVDLSRFRLWYSQAGTPTVTARWQHDPATRRLDLTLSQATPSTPGQPTKQPMPIPLRTALIGRNGAPLPLRLDGEPDGGGATERVLVLDEAATTVSFVDVPPGAVPSLLRGFSAPVKLDAAWSEEDLAFLAGADDDPFGRWEALQSLSTRALLAMVGALRAGKPAVLDQRVVEAFRASLADDRLEPAFLSELLALPGESLLGQALDVWHVDEVHAARAEARRVIGETLFDGWSALYERLSAAEPAGGADLSTAAMGRRALANAALAYMVASGREEGIRLAVAQARPDGTMTRVMGALVALNDLERPERDAALAAFHDRWQNDPLVLDKWFALKAGSARTDTLDQVKGLLEHPGFSIRIPNRVRALIGGFTAGNPVRFHAADGSGYDFLAEQVLALDAINPQVAARMTQPLVRWRKFDAGRGKAMTDALRRIIHSPTLSKDVYEIASKALA</sequence>
<evidence type="ECO:0000256" key="3">
    <source>
        <dbReference type="ARBA" id="ARBA00010136"/>
    </source>
</evidence>
<evidence type="ECO:0000256" key="4">
    <source>
        <dbReference type="ARBA" id="ARBA00012564"/>
    </source>
</evidence>
<evidence type="ECO:0000313" key="20">
    <source>
        <dbReference type="Proteomes" id="UP000630353"/>
    </source>
</evidence>
<dbReference type="InterPro" id="IPR012779">
    <property type="entry name" value="Peptidase_M1_pepN"/>
</dbReference>
<dbReference type="GO" id="GO:0008270">
    <property type="term" value="F:zinc ion binding"/>
    <property type="evidence" value="ECO:0007669"/>
    <property type="project" value="InterPro"/>
</dbReference>
<organism evidence="19 20">
    <name type="scientific">Thalassobaculum fulvum</name>
    <dbReference type="NCBI Taxonomy" id="1633335"/>
    <lineage>
        <taxon>Bacteria</taxon>
        <taxon>Pseudomonadati</taxon>
        <taxon>Pseudomonadota</taxon>
        <taxon>Alphaproteobacteria</taxon>
        <taxon>Rhodospirillales</taxon>
        <taxon>Thalassobaculaceae</taxon>
        <taxon>Thalassobaculum</taxon>
    </lineage>
</organism>
<dbReference type="Gene3D" id="2.60.40.1840">
    <property type="match status" value="1"/>
</dbReference>
<dbReference type="Pfam" id="PF17900">
    <property type="entry name" value="Peptidase_M1_N"/>
    <property type="match status" value="1"/>
</dbReference>
<dbReference type="AlphaFoldDB" id="A0A918XQW7"/>
<reference evidence="19" key="1">
    <citation type="journal article" date="2014" name="Int. J. Syst. Evol. Microbiol.">
        <title>Complete genome sequence of Corynebacterium casei LMG S-19264T (=DSM 44701T), isolated from a smear-ripened cheese.</title>
        <authorList>
            <consortium name="US DOE Joint Genome Institute (JGI-PGF)"/>
            <person name="Walter F."/>
            <person name="Albersmeier A."/>
            <person name="Kalinowski J."/>
            <person name="Ruckert C."/>
        </authorList>
    </citation>
    <scope>NUCLEOTIDE SEQUENCE</scope>
    <source>
        <strain evidence="19">KCTC 42651</strain>
    </source>
</reference>
<evidence type="ECO:0000256" key="5">
    <source>
        <dbReference type="ARBA" id="ARBA00015611"/>
    </source>
</evidence>
<keyword evidence="9" id="KW-0378">Hydrolase</keyword>
<evidence type="ECO:0000256" key="7">
    <source>
        <dbReference type="ARBA" id="ARBA00022670"/>
    </source>
</evidence>
<dbReference type="SUPFAM" id="SSF63737">
    <property type="entry name" value="Leukotriene A4 hydrolase N-terminal domain"/>
    <property type="match status" value="1"/>
</dbReference>
<keyword evidence="11" id="KW-0482">Metalloprotease</keyword>
<accession>A0A918XQW7</accession>
<keyword evidence="7" id="KW-0645">Protease</keyword>
<evidence type="ECO:0000259" key="17">
    <source>
        <dbReference type="Pfam" id="PF17432"/>
    </source>
</evidence>
<dbReference type="InterPro" id="IPR014782">
    <property type="entry name" value="Peptidase_M1_dom"/>
</dbReference>
<evidence type="ECO:0000256" key="13">
    <source>
        <dbReference type="NCBIfam" id="TIGR02414"/>
    </source>
</evidence>
<dbReference type="Gene3D" id="3.30.2010.30">
    <property type="match status" value="1"/>
</dbReference>
<dbReference type="EMBL" id="BMZS01000003">
    <property type="protein sequence ID" value="GHD47154.1"/>
    <property type="molecule type" value="Genomic_DNA"/>
</dbReference>
<dbReference type="InterPro" id="IPR042097">
    <property type="entry name" value="Aminopeptidase_N-like_N_sf"/>
</dbReference>
<gene>
    <name evidence="19" type="primary">pepN</name>
    <name evidence="19" type="ORF">GCM10017083_17160</name>
</gene>
<evidence type="ECO:0000256" key="12">
    <source>
        <dbReference type="ARBA" id="ARBA00059739"/>
    </source>
</evidence>
<keyword evidence="20" id="KW-1185">Reference proteome</keyword>
<feature type="domain" description="Peptidase M1 alanyl aminopeptidase C-terminal" evidence="17">
    <location>
        <begin position="563"/>
        <end position="889"/>
    </location>
</feature>
<dbReference type="GO" id="GO:0016285">
    <property type="term" value="F:alanyl aminopeptidase activity"/>
    <property type="evidence" value="ECO:0007669"/>
    <property type="project" value="UniProtKB-EC"/>
</dbReference>
<feature type="region of interest" description="Disordered" evidence="14">
    <location>
        <begin position="1"/>
        <end position="21"/>
    </location>
</feature>
<dbReference type="FunFam" id="1.10.390.10:FF:000002">
    <property type="entry name" value="Aminopeptidase N"/>
    <property type="match status" value="1"/>
</dbReference>
<feature type="domain" description="Peptidase M1 alanyl aminopeptidase Ig-like fold" evidence="16">
    <location>
        <begin position="454"/>
        <end position="559"/>
    </location>
</feature>
<dbReference type="InterPro" id="IPR027268">
    <property type="entry name" value="Peptidase_M4/M1_CTD_sf"/>
</dbReference>
<dbReference type="InterPro" id="IPR045357">
    <property type="entry name" value="Aminopeptidase_N-like_N"/>
</dbReference>
<dbReference type="InterPro" id="IPR037144">
    <property type="entry name" value="Peptidase_M1_pepN_C_sf"/>
</dbReference>
<dbReference type="InterPro" id="IPR024601">
    <property type="entry name" value="Peptidase_M1_pepN_C"/>
</dbReference>
<feature type="domain" description="Aminopeptidase N-like N-terminal" evidence="18">
    <location>
        <begin position="60"/>
        <end position="196"/>
    </location>
</feature>
<keyword evidence="8" id="KW-0479">Metal-binding</keyword>
<keyword evidence="6 19" id="KW-0031">Aminopeptidase</keyword>
<evidence type="ECO:0000259" key="15">
    <source>
        <dbReference type="Pfam" id="PF01433"/>
    </source>
</evidence>
<name>A0A918XQW7_9PROT</name>
<dbReference type="FunFam" id="2.60.40.1730:FF:000005">
    <property type="entry name" value="Aminopeptidase N"/>
    <property type="match status" value="1"/>
</dbReference>
<dbReference type="Pfam" id="PF01433">
    <property type="entry name" value="Peptidase_M1"/>
    <property type="match status" value="1"/>
</dbReference>
<dbReference type="Gene3D" id="1.25.50.10">
    <property type="entry name" value="Peptidase M1, alanyl aminopeptidase, C-terminal domain"/>
    <property type="match status" value="1"/>
</dbReference>
<dbReference type="NCBIfam" id="TIGR02414">
    <property type="entry name" value="pepN_proteo"/>
    <property type="match status" value="1"/>
</dbReference>
<dbReference type="Gene3D" id="2.60.40.1730">
    <property type="entry name" value="tricorn interacting facor f3 domain"/>
    <property type="match status" value="1"/>
</dbReference>
<dbReference type="InterPro" id="IPR035414">
    <property type="entry name" value="Peptidase_M1_pepN_Ig-like"/>
</dbReference>
<feature type="domain" description="Peptidase M1 membrane alanine aminopeptidase" evidence="15">
    <location>
        <begin position="236"/>
        <end position="446"/>
    </location>
</feature>
<evidence type="ECO:0000256" key="9">
    <source>
        <dbReference type="ARBA" id="ARBA00022801"/>
    </source>
</evidence>
<evidence type="ECO:0000313" key="19">
    <source>
        <dbReference type="EMBL" id="GHD47154.1"/>
    </source>
</evidence>
<dbReference type="InterPro" id="IPR038438">
    <property type="entry name" value="PepN_Ig-like_sf"/>
</dbReference>
<evidence type="ECO:0000256" key="8">
    <source>
        <dbReference type="ARBA" id="ARBA00022723"/>
    </source>
</evidence>
<evidence type="ECO:0000256" key="10">
    <source>
        <dbReference type="ARBA" id="ARBA00022833"/>
    </source>
</evidence>
<dbReference type="CDD" id="cd09600">
    <property type="entry name" value="M1_APN"/>
    <property type="match status" value="1"/>
</dbReference>
<dbReference type="Gene3D" id="1.10.390.10">
    <property type="entry name" value="Neutral Protease Domain 2"/>
    <property type="match status" value="1"/>
</dbReference>
<evidence type="ECO:0000256" key="14">
    <source>
        <dbReference type="SAM" id="MobiDB-lite"/>
    </source>
</evidence>
<dbReference type="Proteomes" id="UP000630353">
    <property type="component" value="Unassembled WGS sequence"/>
</dbReference>
<comment type="cofactor">
    <cofactor evidence="2">
        <name>Zn(2+)</name>
        <dbReference type="ChEBI" id="CHEBI:29105"/>
    </cofactor>
</comment>
<dbReference type="InterPro" id="IPR001930">
    <property type="entry name" value="Peptidase_M1"/>
</dbReference>
<evidence type="ECO:0000256" key="6">
    <source>
        <dbReference type="ARBA" id="ARBA00022438"/>
    </source>
</evidence>
<keyword evidence="10" id="KW-0862">Zinc</keyword>
<dbReference type="PANTHER" id="PTHR46322">
    <property type="entry name" value="PUROMYCIN-SENSITIVE AMINOPEPTIDASE"/>
    <property type="match status" value="1"/>
</dbReference>
<dbReference type="PRINTS" id="PR00756">
    <property type="entry name" value="ALADIPTASE"/>
</dbReference>
<dbReference type="PANTHER" id="PTHR46322:SF1">
    <property type="entry name" value="PUROMYCIN-SENSITIVE AMINOPEPTIDASE"/>
    <property type="match status" value="1"/>
</dbReference>
<dbReference type="GO" id="GO:0008237">
    <property type="term" value="F:metallopeptidase activity"/>
    <property type="evidence" value="ECO:0007669"/>
    <property type="project" value="UniProtKB-UniRule"/>
</dbReference>
<evidence type="ECO:0000256" key="2">
    <source>
        <dbReference type="ARBA" id="ARBA00001947"/>
    </source>
</evidence>
<evidence type="ECO:0000259" key="16">
    <source>
        <dbReference type="Pfam" id="PF11940"/>
    </source>
</evidence>
<dbReference type="EC" id="3.4.11.2" evidence="4 13"/>
<dbReference type="Pfam" id="PF17432">
    <property type="entry name" value="DUF3458_C"/>
    <property type="match status" value="1"/>
</dbReference>
<dbReference type="Pfam" id="PF11940">
    <property type="entry name" value="DUF3458"/>
    <property type="match status" value="1"/>
</dbReference>
<reference evidence="19" key="2">
    <citation type="submission" date="2020-09" db="EMBL/GenBank/DDBJ databases">
        <authorList>
            <person name="Sun Q."/>
            <person name="Kim S."/>
        </authorList>
    </citation>
    <scope>NUCLEOTIDE SEQUENCE</scope>
    <source>
        <strain evidence="19">KCTC 42651</strain>
    </source>
</reference>
<protein>
    <recommendedName>
        <fullName evidence="5 13">Aminopeptidase N</fullName>
        <ecNumber evidence="4 13">3.4.11.2</ecNumber>
    </recommendedName>
</protein>
<comment type="similarity">
    <text evidence="3">Belongs to the peptidase M1 family.</text>
</comment>
<evidence type="ECO:0000256" key="1">
    <source>
        <dbReference type="ARBA" id="ARBA00000098"/>
    </source>
</evidence>
<dbReference type="GO" id="GO:0006508">
    <property type="term" value="P:proteolysis"/>
    <property type="evidence" value="ECO:0007669"/>
    <property type="project" value="UniProtKB-UniRule"/>
</dbReference>
<dbReference type="FunFam" id="3.30.2010.30:FF:000002">
    <property type="entry name" value="Putative aminopeptidase N"/>
    <property type="match status" value="1"/>
</dbReference>
<proteinExistence type="inferred from homology"/>
<comment type="catalytic activity">
    <reaction evidence="1">
        <text>Release of an N-terminal amino acid, Xaa-|-Yaa- from a peptide, amide or arylamide. Xaa is preferably Ala, but may be most amino acids including Pro (slow action). When a terminal hydrophobic residue is followed by a prolyl residue, the two may be released as an intact Xaa-Pro dipeptide.</text>
        <dbReference type="EC" id="3.4.11.2"/>
    </reaction>
</comment>
<comment type="function">
    <text evidence="12">Aminopeptidase N is involved in the degradation of intracellular peptides generated by protein breakdown during normal growth as well as in response to nutrient starvation.</text>
</comment>
<evidence type="ECO:0000256" key="11">
    <source>
        <dbReference type="ARBA" id="ARBA00023049"/>
    </source>
</evidence>
<evidence type="ECO:0000259" key="18">
    <source>
        <dbReference type="Pfam" id="PF17900"/>
    </source>
</evidence>
<dbReference type="RefSeq" id="WP_189988522.1">
    <property type="nucleotide sequence ID" value="NZ_BMZS01000003.1"/>
</dbReference>
<dbReference type="SUPFAM" id="SSF55486">
    <property type="entry name" value="Metalloproteases ('zincins'), catalytic domain"/>
    <property type="match status" value="1"/>
</dbReference>
<comment type="caution">
    <text evidence="19">The sequence shown here is derived from an EMBL/GenBank/DDBJ whole genome shotgun (WGS) entry which is preliminary data.</text>
</comment>